<dbReference type="RefSeq" id="WP_156214626.1">
    <property type="nucleotide sequence ID" value="NZ_WOFH01000001.1"/>
</dbReference>
<evidence type="ECO:0000256" key="2">
    <source>
        <dbReference type="SAM" id="MobiDB-lite"/>
    </source>
</evidence>
<gene>
    <name evidence="4" type="ORF">GNZ18_03875</name>
</gene>
<evidence type="ECO:0000313" key="5">
    <source>
        <dbReference type="Proteomes" id="UP000432015"/>
    </source>
</evidence>
<proteinExistence type="predicted"/>
<keyword evidence="1" id="KW-0547">Nucleotide-binding</keyword>
<dbReference type="Proteomes" id="UP000432015">
    <property type="component" value="Unassembled WGS sequence"/>
</dbReference>
<dbReference type="InterPro" id="IPR011761">
    <property type="entry name" value="ATP-grasp"/>
</dbReference>
<name>A0A7K1KUL1_9ACTN</name>
<dbReference type="AlphaFoldDB" id="A0A7K1KUL1"/>
<dbReference type="GO" id="GO:0005524">
    <property type="term" value="F:ATP binding"/>
    <property type="evidence" value="ECO:0007669"/>
    <property type="project" value="UniProtKB-UniRule"/>
</dbReference>
<dbReference type="Gene3D" id="3.30.470.20">
    <property type="entry name" value="ATP-grasp fold, B domain"/>
    <property type="match status" value="1"/>
</dbReference>
<dbReference type="SUPFAM" id="SSF56059">
    <property type="entry name" value="Glutathione synthetase ATP-binding domain-like"/>
    <property type="match status" value="1"/>
</dbReference>
<sequence>MRHNPRASLDTRPPESPCLDPGLPVLLLRTNHNFFHHGTLGAIRSLGRAGVPVHAILEGRANPVSRSRYLREGHPWAPPVDRPSALLSHLRVISERVGGAALLLPLDDAGAIFVAEHADALAPAFVLPRQDPDVPRLVADKARLIESCAGYGLACPDSRTPGTSAEVDAAARAFGLPLVAKWARPWRLGPGLRSTTLVHTREDAHRLLAASHDAGPLILQRHIPPGGGDWFFHGYFDGALDCLFGGTGRKHLAHPPHAGHTVSGEWVDNPELTELAIRAVRLLGCRGLVDLDFRRDPRTGAYHLLDFNPRIGAQFRLFADRQGLDLARVLHLHQSGRRVPRPRPAYGRRLLVENHYLRQALGRPLRRDAPPRGALRRADELAWYAGDDLPPFFAMGRRTVLTAARRGLGKRGSGRPHDTHDTHTGERE</sequence>
<dbReference type="PROSITE" id="PS50975">
    <property type="entry name" value="ATP_GRASP"/>
    <property type="match status" value="1"/>
</dbReference>
<evidence type="ECO:0000313" key="4">
    <source>
        <dbReference type="EMBL" id="MUN35737.1"/>
    </source>
</evidence>
<feature type="domain" description="ATP-grasp" evidence="3">
    <location>
        <begin position="145"/>
        <end position="335"/>
    </location>
</feature>
<protein>
    <submittedName>
        <fullName evidence="4">ATP-grasp domain-containing protein</fullName>
    </submittedName>
</protein>
<keyword evidence="5" id="KW-1185">Reference proteome</keyword>
<comment type="caution">
    <text evidence="4">The sequence shown here is derived from an EMBL/GenBank/DDBJ whole genome shotgun (WGS) entry which is preliminary data.</text>
</comment>
<organism evidence="4 5">
    <name type="scientific">Actinomadura litoris</name>
    <dbReference type="NCBI Taxonomy" id="2678616"/>
    <lineage>
        <taxon>Bacteria</taxon>
        <taxon>Bacillati</taxon>
        <taxon>Actinomycetota</taxon>
        <taxon>Actinomycetes</taxon>
        <taxon>Streptosporangiales</taxon>
        <taxon>Thermomonosporaceae</taxon>
        <taxon>Actinomadura</taxon>
    </lineage>
</organism>
<feature type="region of interest" description="Disordered" evidence="2">
    <location>
        <begin position="405"/>
        <end position="428"/>
    </location>
</feature>
<evidence type="ECO:0000259" key="3">
    <source>
        <dbReference type="PROSITE" id="PS50975"/>
    </source>
</evidence>
<feature type="compositionally biased region" description="Basic and acidic residues" evidence="2">
    <location>
        <begin position="415"/>
        <end position="428"/>
    </location>
</feature>
<accession>A0A7K1KUL1</accession>
<keyword evidence="1" id="KW-0067">ATP-binding</keyword>
<dbReference type="GO" id="GO:0046872">
    <property type="term" value="F:metal ion binding"/>
    <property type="evidence" value="ECO:0007669"/>
    <property type="project" value="InterPro"/>
</dbReference>
<evidence type="ECO:0000256" key="1">
    <source>
        <dbReference type="PROSITE-ProRule" id="PRU00409"/>
    </source>
</evidence>
<reference evidence="4 5" key="1">
    <citation type="submission" date="2019-11" db="EMBL/GenBank/DDBJ databases">
        <authorList>
            <person name="Cao P."/>
        </authorList>
    </citation>
    <scope>NUCLEOTIDE SEQUENCE [LARGE SCALE GENOMIC DNA]</scope>
    <source>
        <strain evidence="4 5">NEAU-AAG5</strain>
    </source>
</reference>
<dbReference type="EMBL" id="WOFH01000001">
    <property type="protein sequence ID" value="MUN35737.1"/>
    <property type="molecule type" value="Genomic_DNA"/>
</dbReference>